<sequence length="378" mass="41143">MTTSTGWAGGLEGWRVGGLQSVWRAGKLEGWRGWKAGWRAGGLEGWRAAVWRPGGLEGCRAGWRWWRVGGLRSGGLRSWRAGGFGGLAGWREGREGWRRLEQGRPELEGGRAGRLEEVRLEDWTAAGGLEGWRAGGLEGWGGWKAGGLADLGWLRRKAGELEGWEAPGLEGWTAGEAGGLEGWRGGGLGLEGWRMPIAVDRGKIGSVSIGSGLGSHQLAARLWLYTSIFLVGFTLPYSASLRVSLSTILPGLVHSAGVYRDALMEYAVLEAFRELHMEQTGHQLPPALSLAPYNDILAYARCKESSAQTPHRGQLWVQSRNGTAFEEHNGALVLEWLLPGFRMQLSLVKKQGCQVPTAFSSEEVSEIRVGSDFLQTLD</sequence>
<keyword evidence="2" id="KW-1185">Reference proteome</keyword>
<proteinExistence type="predicted"/>
<accession>A0A1Q9E9A0</accession>
<name>A0A1Q9E9A0_SYMMI</name>
<dbReference type="EMBL" id="LSRX01000220">
    <property type="protein sequence ID" value="OLQ04004.1"/>
    <property type="molecule type" value="Genomic_DNA"/>
</dbReference>
<dbReference type="AlphaFoldDB" id="A0A1Q9E9A0"/>
<reference evidence="1 2" key="1">
    <citation type="submission" date="2016-02" db="EMBL/GenBank/DDBJ databases">
        <title>Genome analysis of coral dinoflagellate symbionts highlights evolutionary adaptations to a symbiotic lifestyle.</title>
        <authorList>
            <person name="Aranda M."/>
            <person name="Li Y."/>
            <person name="Liew Y.J."/>
            <person name="Baumgarten S."/>
            <person name="Simakov O."/>
            <person name="Wilson M."/>
            <person name="Piel J."/>
            <person name="Ashoor H."/>
            <person name="Bougouffa S."/>
            <person name="Bajic V.B."/>
            <person name="Ryu T."/>
            <person name="Ravasi T."/>
            <person name="Bayer T."/>
            <person name="Micklem G."/>
            <person name="Kim H."/>
            <person name="Bhak J."/>
            <person name="Lajeunesse T.C."/>
            <person name="Voolstra C.R."/>
        </authorList>
    </citation>
    <scope>NUCLEOTIDE SEQUENCE [LARGE SCALE GENOMIC DNA]</scope>
    <source>
        <strain evidence="1 2">CCMP2467</strain>
    </source>
</reference>
<evidence type="ECO:0000313" key="1">
    <source>
        <dbReference type="EMBL" id="OLQ04004.1"/>
    </source>
</evidence>
<gene>
    <name evidence="1" type="ORF">AK812_SmicGene12964</name>
</gene>
<dbReference type="Proteomes" id="UP000186817">
    <property type="component" value="Unassembled WGS sequence"/>
</dbReference>
<organism evidence="1 2">
    <name type="scientific">Symbiodinium microadriaticum</name>
    <name type="common">Dinoflagellate</name>
    <name type="synonym">Zooxanthella microadriatica</name>
    <dbReference type="NCBI Taxonomy" id="2951"/>
    <lineage>
        <taxon>Eukaryota</taxon>
        <taxon>Sar</taxon>
        <taxon>Alveolata</taxon>
        <taxon>Dinophyceae</taxon>
        <taxon>Suessiales</taxon>
        <taxon>Symbiodiniaceae</taxon>
        <taxon>Symbiodinium</taxon>
    </lineage>
</organism>
<evidence type="ECO:0000313" key="2">
    <source>
        <dbReference type="Proteomes" id="UP000186817"/>
    </source>
</evidence>
<protein>
    <submittedName>
        <fullName evidence="1">Uncharacterized protein</fullName>
    </submittedName>
</protein>
<comment type="caution">
    <text evidence="1">The sequence shown here is derived from an EMBL/GenBank/DDBJ whole genome shotgun (WGS) entry which is preliminary data.</text>
</comment>